<dbReference type="PANTHER" id="PTHR31497:SF0">
    <property type="entry name" value="AUTOCRINE PROLIFERATION REPRESSOR PROTEIN A"/>
    <property type="match status" value="1"/>
</dbReference>
<name>A0A7S4UU00_9DINO</name>
<gene>
    <name evidence="2" type="ORF">AMON00008_LOCUS11654</name>
</gene>
<dbReference type="InterPro" id="IPR009199">
    <property type="entry name" value="PhoPQ-act_pathogen-rel_PqaA"/>
</dbReference>
<evidence type="ECO:0000256" key="1">
    <source>
        <dbReference type="SAM" id="SignalP"/>
    </source>
</evidence>
<sequence length="542" mass="59418">MARACHLALLAAPFLLGGSHALSSLHALSSGVLEASALKQSSNKSWVSPIAGCQGFDCVLQYVALPDDAFSWVDTKVRVHGQVGGNEHGLTDVACTGYVLNMTSQQWLTRELINFPVWWHILVVIVPDRLEFPDWATLMLDFGIHHPGGNLTHITNRESLDTVTPWSGISIDGDHLTERLPNLTQALYNPAVLAARTRAPVVLLLDVPNGGEVFADDPVKMDRFQDYTKGFSYTDFLEHPEEPERIMELPNVKAAVRAMDVAQAFTATLPSGRVNQFCMVGYSKLATTTYLTAAADARVKAMAPIAIYFALLPSEVVPAGDAPPGDVEKARTARWIRTLFRPKEMMDAYSPVIASASTPEIKTLMSIVDPGQMVERFTLPKFLATGSADTTVNSGEMSKYVPRLPGTTAYLQVPNGWHEEVMDKSLDAIAAFFRGFLLGMTPPVVKSSWEPSTRTIGATLEGETGVVPLAVRRWDCLHPNQKGLKLDRSVDLPGPSQGNLTWSSVAPARDDEQRGLSSFIELEFEWPEPGHRFRVSTMMYPA</sequence>
<dbReference type="AlphaFoldDB" id="A0A7S4UU00"/>
<dbReference type="SUPFAM" id="SSF53474">
    <property type="entry name" value="alpha/beta-Hydrolases"/>
    <property type="match status" value="1"/>
</dbReference>
<dbReference type="PANTHER" id="PTHR31497">
    <property type="entry name" value="AUTOCRINE PROLIFERATION REPRESSOR PROTEIN A"/>
    <property type="match status" value="1"/>
</dbReference>
<dbReference type="Gene3D" id="3.40.50.1820">
    <property type="entry name" value="alpha/beta hydrolase"/>
    <property type="match status" value="1"/>
</dbReference>
<feature type="signal peptide" evidence="1">
    <location>
        <begin position="1"/>
        <end position="21"/>
    </location>
</feature>
<evidence type="ECO:0000313" key="2">
    <source>
        <dbReference type="EMBL" id="CAE4572035.1"/>
    </source>
</evidence>
<dbReference type="Pfam" id="PF10142">
    <property type="entry name" value="PhoPQ_related"/>
    <property type="match status" value="2"/>
</dbReference>
<accession>A0A7S4UU00</accession>
<keyword evidence="1" id="KW-0732">Signal</keyword>
<reference evidence="2" key="1">
    <citation type="submission" date="2021-01" db="EMBL/GenBank/DDBJ databases">
        <authorList>
            <person name="Corre E."/>
            <person name="Pelletier E."/>
            <person name="Niang G."/>
            <person name="Scheremetjew M."/>
            <person name="Finn R."/>
            <person name="Kale V."/>
            <person name="Holt S."/>
            <person name="Cochrane G."/>
            <person name="Meng A."/>
            <person name="Brown T."/>
            <person name="Cohen L."/>
        </authorList>
    </citation>
    <scope>NUCLEOTIDE SEQUENCE</scope>
    <source>
        <strain evidence="2">CCMP3105</strain>
    </source>
</reference>
<protein>
    <recommendedName>
        <fullName evidence="3">AB hydrolase-1 domain-containing protein</fullName>
    </recommendedName>
</protein>
<organism evidence="2">
    <name type="scientific">Alexandrium monilatum</name>
    <dbReference type="NCBI Taxonomy" id="311494"/>
    <lineage>
        <taxon>Eukaryota</taxon>
        <taxon>Sar</taxon>
        <taxon>Alveolata</taxon>
        <taxon>Dinophyceae</taxon>
        <taxon>Gonyaulacales</taxon>
        <taxon>Pyrocystaceae</taxon>
        <taxon>Alexandrium</taxon>
    </lineage>
</organism>
<dbReference type="InterPro" id="IPR029058">
    <property type="entry name" value="AB_hydrolase_fold"/>
</dbReference>
<dbReference type="EMBL" id="HBNR01017646">
    <property type="protein sequence ID" value="CAE4572035.1"/>
    <property type="molecule type" value="Transcribed_RNA"/>
</dbReference>
<feature type="chain" id="PRO_5030990856" description="AB hydrolase-1 domain-containing protein" evidence="1">
    <location>
        <begin position="22"/>
        <end position="542"/>
    </location>
</feature>
<proteinExistence type="predicted"/>
<evidence type="ECO:0008006" key="3">
    <source>
        <dbReference type="Google" id="ProtNLM"/>
    </source>
</evidence>